<name>A0A2W5S5Z1_VARPD</name>
<dbReference type="InterPro" id="IPR010131">
    <property type="entry name" value="MdtP/NodT-like"/>
</dbReference>
<sequence>MLRIFAPVALAAMALASGSAAFAQMAAPTPPAPQGAVGANQSGTPLTLTAAIVQAQDANPLLAAARDEVSAAEGARIQAGALPNPTLDAQVEDTRRETRQTTITLAQPIELGGKRAARVEAADRAVDIAKTQLDARRIDVQAGVTAAFFAALVAQERVTLAQASLDLARRGTDAANKRVTAGKVSPVEETRAKVAEAGVRIELLQAQGELRTSFEQLRAAIGPGPAITALDGNALQTPPLPTATDVALRADAAPAVQEARLEVKRFGALADLERAKRIPDVTVTLGATRQTELARNQAVIGVSIPLPIFNTNRGAIVEAVRRQDRAEDLARATELRVRTDALAARQRYETSLAEVATLRQDVLPGAQSAFDAATKGFELGKFSYLEALDAQRTLLQSRAQYLRALADAHRSVTDVQRLLGPDSASAPPSSTSSQERP</sequence>
<dbReference type="GO" id="GO:0015562">
    <property type="term" value="F:efflux transmembrane transporter activity"/>
    <property type="evidence" value="ECO:0007669"/>
    <property type="project" value="InterPro"/>
</dbReference>
<dbReference type="EMBL" id="QFPP01000004">
    <property type="protein sequence ID" value="PZQ78187.1"/>
    <property type="molecule type" value="Genomic_DNA"/>
</dbReference>
<protein>
    <submittedName>
        <fullName evidence="4">Cobalt-zinc-cadmium resistance protein</fullName>
    </submittedName>
</protein>
<feature type="region of interest" description="Disordered" evidence="2">
    <location>
        <begin position="418"/>
        <end position="437"/>
    </location>
</feature>
<organism evidence="4 5">
    <name type="scientific">Variovorax paradoxus</name>
    <dbReference type="NCBI Taxonomy" id="34073"/>
    <lineage>
        <taxon>Bacteria</taxon>
        <taxon>Pseudomonadati</taxon>
        <taxon>Pseudomonadota</taxon>
        <taxon>Betaproteobacteria</taxon>
        <taxon>Burkholderiales</taxon>
        <taxon>Comamonadaceae</taxon>
        <taxon>Variovorax</taxon>
    </lineage>
</organism>
<dbReference type="Pfam" id="PF02321">
    <property type="entry name" value="OEP"/>
    <property type="match status" value="2"/>
</dbReference>
<evidence type="ECO:0000313" key="5">
    <source>
        <dbReference type="Proteomes" id="UP000249135"/>
    </source>
</evidence>
<evidence type="ECO:0000313" key="4">
    <source>
        <dbReference type="EMBL" id="PZQ78187.1"/>
    </source>
</evidence>
<evidence type="ECO:0000256" key="3">
    <source>
        <dbReference type="SAM" id="SignalP"/>
    </source>
</evidence>
<comment type="caution">
    <text evidence="4">The sequence shown here is derived from an EMBL/GenBank/DDBJ whole genome shotgun (WGS) entry which is preliminary data.</text>
</comment>
<dbReference type="Proteomes" id="UP000249135">
    <property type="component" value="Unassembled WGS sequence"/>
</dbReference>
<keyword evidence="3" id="KW-0732">Signal</keyword>
<dbReference type="InterPro" id="IPR003423">
    <property type="entry name" value="OMP_efflux"/>
</dbReference>
<gene>
    <name evidence="4" type="ORF">DI563_01170</name>
</gene>
<dbReference type="SUPFAM" id="SSF56954">
    <property type="entry name" value="Outer membrane efflux proteins (OEP)"/>
    <property type="match status" value="1"/>
</dbReference>
<evidence type="ECO:0000256" key="2">
    <source>
        <dbReference type="SAM" id="MobiDB-lite"/>
    </source>
</evidence>
<accession>A0A2W5S5Z1</accession>
<dbReference type="Gene3D" id="1.20.1600.10">
    <property type="entry name" value="Outer membrane efflux proteins (OEP)"/>
    <property type="match status" value="1"/>
</dbReference>
<feature type="signal peptide" evidence="3">
    <location>
        <begin position="1"/>
        <end position="23"/>
    </location>
</feature>
<evidence type="ECO:0000256" key="1">
    <source>
        <dbReference type="ARBA" id="ARBA00007613"/>
    </source>
</evidence>
<proteinExistence type="inferred from homology"/>
<dbReference type="PANTHER" id="PTHR30203:SF24">
    <property type="entry name" value="BLR4935 PROTEIN"/>
    <property type="match status" value="1"/>
</dbReference>
<dbReference type="AlphaFoldDB" id="A0A2W5S5Z1"/>
<dbReference type="PANTHER" id="PTHR30203">
    <property type="entry name" value="OUTER MEMBRANE CATION EFFLUX PROTEIN"/>
    <property type="match status" value="1"/>
</dbReference>
<feature type="chain" id="PRO_5015856641" evidence="3">
    <location>
        <begin position="24"/>
        <end position="437"/>
    </location>
</feature>
<reference evidence="4 5" key="1">
    <citation type="submission" date="2017-08" db="EMBL/GenBank/DDBJ databases">
        <title>Infants hospitalized years apart are colonized by the same room-sourced microbial strains.</title>
        <authorList>
            <person name="Brooks B."/>
            <person name="Olm M.R."/>
            <person name="Firek B.A."/>
            <person name="Baker R."/>
            <person name="Thomas B.C."/>
            <person name="Morowitz M.J."/>
            <person name="Banfield J.F."/>
        </authorList>
    </citation>
    <scope>NUCLEOTIDE SEQUENCE [LARGE SCALE GENOMIC DNA]</scope>
    <source>
        <strain evidence="4">S2_005_003_R2_41</strain>
    </source>
</reference>
<comment type="similarity">
    <text evidence="1">Belongs to the outer membrane factor (OMF) (TC 1.B.17) family.</text>
</comment>
<feature type="compositionally biased region" description="Low complexity" evidence="2">
    <location>
        <begin position="423"/>
        <end position="437"/>
    </location>
</feature>